<dbReference type="EMBL" id="FOIS01000003">
    <property type="protein sequence ID" value="SEW15535.1"/>
    <property type="molecule type" value="Genomic_DNA"/>
</dbReference>
<keyword evidence="1" id="KW-0472">Membrane</keyword>
<name>A0A1I0PMQ9_9EURY</name>
<dbReference type="eggNOG" id="ENOG502N631">
    <property type="taxonomic scope" value="Archaea"/>
</dbReference>
<dbReference type="STRING" id="1202768.SAMN05216285_2727"/>
<protein>
    <submittedName>
        <fullName evidence="2">Uncharacterized protein</fullName>
    </submittedName>
</protein>
<organism evidence="2 3">
    <name type="scientific">Natrinema salifodinae</name>
    <dbReference type="NCBI Taxonomy" id="1202768"/>
    <lineage>
        <taxon>Archaea</taxon>
        <taxon>Methanobacteriati</taxon>
        <taxon>Methanobacteriota</taxon>
        <taxon>Stenosarchaea group</taxon>
        <taxon>Halobacteria</taxon>
        <taxon>Halobacteriales</taxon>
        <taxon>Natrialbaceae</taxon>
        <taxon>Natrinema</taxon>
    </lineage>
</organism>
<sequence>MVGWALGLREPMFAPLPPQPTPFVSDQSVLETAIVAVGATVALVLTALSAFVAASLVGDDTVVGLSVSLFVGLATLVAIVVGARAIGRRLARRLDRRRRSARVANR</sequence>
<evidence type="ECO:0000256" key="1">
    <source>
        <dbReference type="SAM" id="Phobius"/>
    </source>
</evidence>
<feature type="transmembrane region" description="Helical" evidence="1">
    <location>
        <begin position="63"/>
        <end position="87"/>
    </location>
</feature>
<keyword evidence="1" id="KW-0812">Transmembrane</keyword>
<proteinExistence type="predicted"/>
<feature type="transmembrane region" description="Helical" evidence="1">
    <location>
        <begin position="33"/>
        <end position="57"/>
    </location>
</feature>
<keyword evidence="1" id="KW-1133">Transmembrane helix</keyword>
<accession>A0A1I0PMQ9</accession>
<keyword evidence="3" id="KW-1185">Reference proteome</keyword>
<dbReference type="Proteomes" id="UP000183275">
    <property type="component" value="Unassembled WGS sequence"/>
</dbReference>
<evidence type="ECO:0000313" key="2">
    <source>
        <dbReference type="EMBL" id="SEW15535.1"/>
    </source>
</evidence>
<reference evidence="3" key="1">
    <citation type="submission" date="2016-10" db="EMBL/GenBank/DDBJ databases">
        <authorList>
            <person name="Varghese N."/>
        </authorList>
    </citation>
    <scope>NUCLEOTIDE SEQUENCE [LARGE SCALE GENOMIC DNA]</scope>
    <source>
        <strain evidence="3">CGMCC 1.12284</strain>
    </source>
</reference>
<dbReference type="AlphaFoldDB" id="A0A1I0PMQ9"/>
<gene>
    <name evidence="2" type="ORF">SAMN05216285_2727</name>
</gene>
<evidence type="ECO:0000313" key="3">
    <source>
        <dbReference type="Proteomes" id="UP000183275"/>
    </source>
</evidence>